<dbReference type="Gene3D" id="3.30.1330.10">
    <property type="entry name" value="PurM-like, N-terminal domain"/>
    <property type="match status" value="1"/>
</dbReference>
<keyword evidence="2" id="KW-0547">Nucleotide-binding</keyword>
<organism evidence="5 6">
    <name type="scientific">endosymbiont of Escarpia spicata</name>
    <dbReference type="NCBI Taxonomy" id="2200908"/>
    <lineage>
        <taxon>Bacteria</taxon>
        <taxon>Pseudomonadati</taxon>
        <taxon>Pseudomonadota</taxon>
        <taxon>Gammaproteobacteria</taxon>
        <taxon>sulfur-oxidizing symbionts</taxon>
    </lineage>
</organism>
<dbReference type="GO" id="GO:0009030">
    <property type="term" value="F:thiamine-phosphate kinase activity"/>
    <property type="evidence" value="ECO:0007669"/>
    <property type="project" value="UniProtKB-UniRule"/>
</dbReference>
<evidence type="ECO:0000313" key="6">
    <source>
        <dbReference type="Proteomes" id="UP000254771"/>
    </source>
</evidence>
<protein>
    <recommendedName>
        <fullName evidence="2">Thiamine-monophosphate kinase</fullName>
        <shortName evidence="2">TMP kinase</shortName>
        <shortName evidence="2">Thiamine-phosphate kinase</shortName>
        <ecNumber evidence="2">2.7.4.16</ecNumber>
    </recommendedName>
</protein>
<feature type="binding site" evidence="2">
    <location>
        <position position="30"/>
    </location>
    <ligand>
        <name>Mg(2+)</name>
        <dbReference type="ChEBI" id="CHEBI:18420"/>
        <label>4</label>
    </ligand>
</feature>
<dbReference type="CDD" id="cd02194">
    <property type="entry name" value="ThiL"/>
    <property type="match status" value="1"/>
</dbReference>
<comment type="miscellaneous">
    <text evidence="2">Reaction mechanism of ThiL seems to utilize a direct, inline transfer of the gamma-phosphate of ATP to TMP rather than a phosphorylated enzyme intermediate.</text>
</comment>
<dbReference type="Pfam" id="PF02769">
    <property type="entry name" value="AIRS_C"/>
    <property type="match status" value="1"/>
</dbReference>
<keyword evidence="1 2" id="KW-0784">Thiamine biosynthesis</keyword>
<keyword evidence="2" id="KW-0808">Transferase</keyword>
<dbReference type="InterPro" id="IPR016188">
    <property type="entry name" value="PurM-like_N"/>
</dbReference>
<feature type="binding site" evidence="2">
    <location>
        <position position="318"/>
    </location>
    <ligand>
        <name>substrate</name>
    </ligand>
</feature>
<dbReference type="InterPro" id="IPR006283">
    <property type="entry name" value="ThiL-like"/>
</dbReference>
<comment type="similarity">
    <text evidence="2">Belongs to the thiamine-monophosphate kinase family.</text>
</comment>
<dbReference type="EC" id="2.7.4.16" evidence="2"/>
<evidence type="ECO:0000256" key="1">
    <source>
        <dbReference type="ARBA" id="ARBA00022977"/>
    </source>
</evidence>
<feature type="binding site" evidence="2">
    <location>
        <position position="54"/>
    </location>
    <ligand>
        <name>substrate</name>
    </ligand>
</feature>
<feature type="binding site" evidence="2">
    <location>
        <position position="75"/>
    </location>
    <ligand>
        <name>Mg(2+)</name>
        <dbReference type="ChEBI" id="CHEBI:18420"/>
        <label>2</label>
    </ligand>
</feature>
<dbReference type="PIRSF" id="PIRSF005303">
    <property type="entry name" value="Thiam_monoph_kin"/>
    <property type="match status" value="1"/>
</dbReference>
<evidence type="ECO:0000256" key="2">
    <source>
        <dbReference type="HAMAP-Rule" id="MF_02128"/>
    </source>
</evidence>
<feature type="domain" description="PurM-like C-terminal" evidence="4">
    <location>
        <begin position="151"/>
        <end position="302"/>
    </location>
</feature>
<dbReference type="InterPro" id="IPR010918">
    <property type="entry name" value="PurM-like_C_dom"/>
</dbReference>
<comment type="caution">
    <text evidence="5">The sequence shown here is derived from an EMBL/GenBank/DDBJ whole genome shotgun (WGS) entry which is preliminary data.</text>
</comment>
<dbReference type="GO" id="GO:0005524">
    <property type="term" value="F:ATP binding"/>
    <property type="evidence" value="ECO:0007669"/>
    <property type="project" value="UniProtKB-UniRule"/>
</dbReference>
<sequence length="324" mass="34251">MALSEFDLIRRYFSEPSAIRDDVVLGIGDDCALLQLPPGHELVVTVDTLVSGVHFFPDVDPEALGHKVLAVNLSDLAAMGAQPAWVTLALTLPAVDSNWLAAFSKGFSVLAKRYGVQLIGGDTTRGPLSITVQAQGFLPSGSALARSGAHPDDLICVTGSLGDAGLALSAKQGHRLPKTFDLRDVVQRLERPEPRIGMGLELRGLATAAIDISDGLLADLGHILQASGVGGRLDLSQLPLSPPVAEVVAETDGWSLPLAAGDDYELCFTLPSKRLHEVEVISGRLALPIAVVGRIEAGTGLRCERENGTLWQSQFAGFDHFADV</sequence>
<feature type="binding site" evidence="2">
    <location>
        <position position="122"/>
    </location>
    <ligand>
        <name>Mg(2+)</name>
        <dbReference type="ChEBI" id="CHEBI:18420"/>
        <label>1</label>
    </ligand>
</feature>
<dbReference type="AlphaFoldDB" id="A0A370DH97"/>
<feature type="binding site" evidence="2">
    <location>
        <position position="75"/>
    </location>
    <ligand>
        <name>Mg(2+)</name>
        <dbReference type="ChEBI" id="CHEBI:18420"/>
        <label>4</label>
    </ligand>
</feature>
<name>A0A370DH97_9GAMM</name>
<dbReference type="GO" id="GO:0009228">
    <property type="term" value="P:thiamine biosynthetic process"/>
    <property type="evidence" value="ECO:0007669"/>
    <property type="project" value="UniProtKB-KW"/>
</dbReference>
<comment type="caution">
    <text evidence="2">Lacks conserved residue(s) required for the propagation of feature annotation.</text>
</comment>
<evidence type="ECO:0000259" key="3">
    <source>
        <dbReference type="Pfam" id="PF00586"/>
    </source>
</evidence>
<evidence type="ECO:0000313" key="5">
    <source>
        <dbReference type="EMBL" id="RDH83536.1"/>
    </source>
</evidence>
<evidence type="ECO:0000259" key="4">
    <source>
        <dbReference type="Pfam" id="PF02769"/>
    </source>
</evidence>
<keyword evidence="6" id="KW-1185">Reference proteome</keyword>
<dbReference type="UniPathway" id="UPA00060">
    <property type="reaction ID" value="UER00142"/>
</dbReference>
<dbReference type="HAMAP" id="MF_02128">
    <property type="entry name" value="TMP_kinase"/>
    <property type="match status" value="1"/>
</dbReference>
<dbReference type="GO" id="GO:0000287">
    <property type="term" value="F:magnesium ion binding"/>
    <property type="evidence" value="ECO:0007669"/>
    <property type="project" value="UniProtKB-UniRule"/>
</dbReference>
<dbReference type="GO" id="GO:0009229">
    <property type="term" value="P:thiamine diphosphate biosynthetic process"/>
    <property type="evidence" value="ECO:0007669"/>
    <property type="project" value="UniProtKB-UniRule"/>
</dbReference>
<feature type="binding site" evidence="2">
    <location>
        <position position="146"/>
    </location>
    <ligand>
        <name>ATP</name>
        <dbReference type="ChEBI" id="CHEBI:30616"/>
    </ligand>
</feature>
<dbReference type="NCBIfam" id="TIGR01379">
    <property type="entry name" value="thiL"/>
    <property type="match status" value="1"/>
</dbReference>
<feature type="domain" description="PurM-like N-terminal" evidence="3">
    <location>
        <begin position="28"/>
        <end position="136"/>
    </location>
</feature>
<comment type="catalytic activity">
    <reaction evidence="2">
        <text>thiamine phosphate + ATP = thiamine diphosphate + ADP</text>
        <dbReference type="Rhea" id="RHEA:15913"/>
        <dbReference type="ChEBI" id="CHEBI:30616"/>
        <dbReference type="ChEBI" id="CHEBI:37575"/>
        <dbReference type="ChEBI" id="CHEBI:58937"/>
        <dbReference type="ChEBI" id="CHEBI:456216"/>
        <dbReference type="EC" id="2.7.4.16"/>
    </reaction>
</comment>
<feature type="binding site" evidence="2">
    <location>
        <position position="211"/>
    </location>
    <ligand>
        <name>Mg(2+)</name>
        <dbReference type="ChEBI" id="CHEBI:18420"/>
        <label>3</label>
    </ligand>
</feature>
<keyword evidence="2 5" id="KW-0418">Kinase</keyword>
<dbReference type="Pfam" id="PF00586">
    <property type="entry name" value="AIRS"/>
    <property type="match status" value="1"/>
</dbReference>
<keyword evidence="2" id="KW-0067">ATP-binding</keyword>
<feature type="binding site" evidence="2">
    <location>
        <position position="214"/>
    </location>
    <ligand>
        <name>Mg(2+)</name>
        <dbReference type="ChEBI" id="CHEBI:18420"/>
        <label>5</label>
    </ligand>
</feature>
<accession>A0A370DH97</accession>
<feature type="binding site" evidence="2">
    <location>
        <position position="47"/>
    </location>
    <ligand>
        <name>Mg(2+)</name>
        <dbReference type="ChEBI" id="CHEBI:18420"/>
        <label>1</label>
    </ligand>
</feature>
<feature type="binding site" evidence="2">
    <location>
        <position position="262"/>
    </location>
    <ligand>
        <name>substrate</name>
    </ligand>
</feature>
<feature type="binding site" evidence="2">
    <location>
        <position position="30"/>
    </location>
    <ligand>
        <name>Mg(2+)</name>
        <dbReference type="ChEBI" id="CHEBI:18420"/>
        <label>3</label>
    </ligand>
</feature>
<gene>
    <name evidence="2 5" type="primary">thiL</name>
    <name evidence="5" type="ORF">DIZ78_13505</name>
</gene>
<feature type="binding site" evidence="2">
    <location>
        <position position="47"/>
    </location>
    <ligand>
        <name>Mg(2+)</name>
        <dbReference type="ChEBI" id="CHEBI:18420"/>
        <label>2</label>
    </ligand>
</feature>
<feature type="binding site" evidence="2">
    <location>
        <position position="213"/>
    </location>
    <ligand>
        <name>ATP</name>
        <dbReference type="ChEBI" id="CHEBI:30616"/>
    </ligand>
</feature>
<reference evidence="5 6" key="1">
    <citation type="journal article" date="2018" name="ISME J.">
        <title>Endosymbiont genomes yield clues of tubeworm success.</title>
        <authorList>
            <person name="Li Y."/>
            <person name="Liles M.R."/>
            <person name="Halanych K.M."/>
        </authorList>
    </citation>
    <scope>NUCLEOTIDE SEQUENCE [LARGE SCALE GENOMIC DNA]</scope>
    <source>
        <strain evidence="5">A1462</strain>
    </source>
</reference>
<dbReference type="InterPro" id="IPR036921">
    <property type="entry name" value="PurM-like_N_sf"/>
</dbReference>
<dbReference type="SUPFAM" id="SSF56042">
    <property type="entry name" value="PurM C-terminal domain-like"/>
    <property type="match status" value="1"/>
</dbReference>
<dbReference type="PANTHER" id="PTHR30270:SF0">
    <property type="entry name" value="THIAMINE-MONOPHOSPHATE KINASE"/>
    <property type="match status" value="1"/>
</dbReference>
<feature type="binding site" evidence="2">
    <location>
        <position position="75"/>
    </location>
    <ligand>
        <name>Mg(2+)</name>
        <dbReference type="ChEBI" id="CHEBI:18420"/>
        <label>3</label>
    </ligand>
</feature>
<feature type="binding site" evidence="2">
    <location>
        <begin position="121"/>
        <end position="122"/>
    </location>
    <ligand>
        <name>ATP</name>
        <dbReference type="ChEBI" id="CHEBI:30616"/>
    </ligand>
</feature>
<comment type="pathway">
    <text evidence="2">Cofactor biosynthesis; thiamine diphosphate biosynthesis; thiamine diphosphate from thiamine phosphate: step 1/1.</text>
</comment>
<keyword evidence="2" id="KW-0479">Metal-binding</keyword>
<feature type="binding site" evidence="2">
    <location>
        <position position="45"/>
    </location>
    <ligand>
        <name>Mg(2+)</name>
        <dbReference type="ChEBI" id="CHEBI:18420"/>
        <label>4</label>
    </ligand>
</feature>
<comment type="function">
    <text evidence="2">Catalyzes the ATP-dependent phosphorylation of thiamine-monophosphate (TMP) to form thiamine-pyrophosphate (TPP), the active form of vitamin B1.</text>
</comment>
<dbReference type="PANTHER" id="PTHR30270">
    <property type="entry name" value="THIAMINE-MONOPHOSPHATE KINASE"/>
    <property type="match status" value="1"/>
</dbReference>
<dbReference type="InterPro" id="IPR036676">
    <property type="entry name" value="PurM-like_C_sf"/>
</dbReference>
<dbReference type="EMBL" id="QFXE01000018">
    <property type="protein sequence ID" value="RDH83536.1"/>
    <property type="molecule type" value="Genomic_DNA"/>
</dbReference>
<dbReference type="Proteomes" id="UP000254771">
    <property type="component" value="Unassembled WGS sequence"/>
</dbReference>
<dbReference type="Gene3D" id="3.90.650.10">
    <property type="entry name" value="PurM-like C-terminal domain"/>
    <property type="match status" value="1"/>
</dbReference>
<proteinExistence type="inferred from homology"/>
<keyword evidence="2" id="KW-0460">Magnesium</keyword>
<dbReference type="SUPFAM" id="SSF55326">
    <property type="entry name" value="PurM N-terminal domain-like"/>
    <property type="match status" value="1"/>
</dbReference>